<evidence type="ECO:0000313" key="2">
    <source>
        <dbReference type="EMBL" id="KAK7465265.1"/>
    </source>
</evidence>
<accession>A0ABR1JPJ8</accession>
<evidence type="ECO:0000256" key="1">
    <source>
        <dbReference type="SAM" id="MobiDB-lite"/>
    </source>
</evidence>
<organism evidence="2 3">
    <name type="scientific">Marasmiellus scandens</name>
    <dbReference type="NCBI Taxonomy" id="2682957"/>
    <lineage>
        <taxon>Eukaryota</taxon>
        <taxon>Fungi</taxon>
        <taxon>Dikarya</taxon>
        <taxon>Basidiomycota</taxon>
        <taxon>Agaricomycotina</taxon>
        <taxon>Agaricomycetes</taxon>
        <taxon>Agaricomycetidae</taxon>
        <taxon>Agaricales</taxon>
        <taxon>Marasmiineae</taxon>
        <taxon>Omphalotaceae</taxon>
        <taxon>Marasmiellus</taxon>
    </lineage>
</organism>
<feature type="compositionally biased region" description="Polar residues" evidence="1">
    <location>
        <begin position="246"/>
        <end position="271"/>
    </location>
</feature>
<feature type="compositionally biased region" description="Polar residues" evidence="1">
    <location>
        <begin position="207"/>
        <end position="221"/>
    </location>
</feature>
<feature type="compositionally biased region" description="Basic and acidic residues" evidence="1">
    <location>
        <begin position="129"/>
        <end position="138"/>
    </location>
</feature>
<comment type="caution">
    <text evidence="2">The sequence shown here is derived from an EMBL/GenBank/DDBJ whole genome shotgun (WGS) entry which is preliminary data.</text>
</comment>
<feature type="compositionally biased region" description="Polar residues" evidence="1">
    <location>
        <begin position="167"/>
        <end position="176"/>
    </location>
</feature>
<protein>
    <recommendedName>
        <fullName evidence="4">Clr5 domain-containing protein</fullName>
    </recommendedName>
</protein>
<evidence type="ECO:0008006" key="4">
    <source>
        <dbReference type="Google" id="ProtNLM"/>
    </source>
</evidence>
<feature type="compositionally biased region" description="Basic and acidic residues" evidence="1">
    <location>
        <begin position="46"/>
        <end position="55"/>
    </location>
</feature>
<dbReference type="EMBL" id="JBANRG010000006">
    <property type="protein sequence ID" value="KAK7465265.1"/>
    <property type="molecule type" value="Genomic_DNA"/>
</dbReference>
<gene>
    <name evidence="2" type="ORF">VKT23_005244</name>
</gene>
<feature type="region of interest" description="Disordered" evidence="1">
    <location>
        <begin position="1"/>
        <end position="55"/>
    </location>
</feature>
<feature type="compositionally biased region" description="Basic residues" evidence="1">
    <location>
        <begin position="187"/>
        <end position="200"/>
    </location>
</feature>
<reference evidence="2 3" key="1">
    <citation type="submission" date="2024-01" db="EMBL/GenBank/DDBJ databases">
        <title>A draft genome for the cacao thread blight pathogen Marasmiellus scandens.</title>
        <authorList>
            <person name="Baruah I.K."/>
            <person name="Leung J."/>
            <person name="Bukari Y."/>
            <person name="Amoako-Attah I."/>
            <person name="Meinhardt L.W."/>
            <person name="Bailey B.A."/>
            <person name="Cohen S.P."/>
        </authorList>
    </citation>
    <scope>NUCLEOTIDE SEQUENCE [LARGE SCALE GENOMIC DNA]</scope>
    <source>
        <strain evidence="2 3">GH-19</strain>
    </source>
</reference>
<name>A0ABR1JPJ8_9AGAR</name>
<feature type="compositionally biased region" description="Low complexity" evidence="1">
    <location>
        <begin position="142"/>
        <end position="152"/>
    </location>
</feature>
<keyword evidence="3" id="KW-1185">Reference proteome</keyword>
<dbReference type="Proteomes" id="UP001498398">
    <property type="component" value="Unassembled WGS sequence"/>
</dbReference>
<evidence type="ECO:0000313" key="3">
    <source>
        <dbReference type="Proteomes" id="UP001498398"/>
    </source>
</evidence>
<feature type="region of interest" description="Disordered" evidence="1">
    <location>
        <begin position="123"/>
        <end position="271"/>
    </location>
</feature>
<proteinExistence type="predicted"/>
<sequence>MMPIDKHFSGTFIPSISERTRTNKRKRNQVDENTNDANANGPYESSDARRAKTRRVDPDKLAERLGPDLVREMEVYIKPGALMPNFAVRKELQERYQVDRRHLYDYFHSRGLRVAKEDRHCNLTRSRQAKADAARKVQEAASSDQSSSQSPQGKKRPQTPRRILEPSPTNTTSISVGDSPDVACHSMQHRISHSSKKVPALKRLPSAQASKRTTPSASPVSIVQEPLIDEGSAQSPPTPIRPEEPATQQDAPITSFPQTDISPDCTSASSEPQLDAVQVSLDAEMDIDDLEELRYPSPEDLAYPSIAAPERSLDAECFSPSEFVQENLEPITESMLFPTDDIHYSTPPSNGAPSRGDIYDLVHSSTGYLDGMQESLGSYKTYMEERTRQYFQDSYPKNSSSPQTYSYIAPSATATTALSEVDFTTLSVGPSTVHTLIPDHVSPIPNPPATSDLYNTLELLHRIQQSILNNISIFTPVSTPWLSHHTYELGSAASNHANVTSSSPIMSGTFTTSSIPGPSSMQSMSKLVPRASRRLSCSTPLSFFGAGSNASCSSPHEAMPHAAHRPPNRFFPLSSRFRSKSVSGGEI</sequence>